<dbReference type="PROSITE" id="PS51884">
    <property type="entry name" value="CHAPLIN"/>
    <property type="match status" value="1"/>
</dbReference>
<evidence type="ECO:0000256" key="5">
    <source>
        <dbReference type="ARBA" id="ARBA00022889"/>
    </source>
</evidence>
<evidence type="ECO:0000256" key="2">
    <source>
        <dbReference type="ARBA" id="ARBA00022512"/>
    </source>
</evidence>
<dbReference type="RefSeq" id="WP_189905443.1">
    <property type="nucleotide sequence ID" value="NZ_BNBC01000035.1"/>
</dbReference>
<evidence type="ECO:0000313" key="10">
    <source>
        <dbReference type="EMBL" id="GHE96975.1"/>
    </source>
</evidence>
<dbReference type="EMBL" id="BNBC01000035">
    <property type="protein sequence ID" value="GHE96975.1"/>
    <property type="molecule type" value="Genomic_DNA"/>
</dbReference>
<reference evidence="10" key="2">
    <citation type="submission" date="2020-09" db="EMBL/GenBank/DDBJ databases">
        <authorList>
            <person name="Sun Q."/>
            <person name="Ohkuma M."/>
        </authorList>
    </citation>
    <scope>NUCLEOTIDE SEQUENCE</scope>
    <source>
        <strain evidence="10">JCM 3302</strain>
    </source>
</reference>
<keyword evidence="5" id="KW-0130">Cell adhesion</keyword>
<evidence type="ECO:0000313" key="11">
    <source>
        <dbReference type="Proteomes" id="UP000641386"/>
    </source>
</evidence>
<dbReference type="GO" id="GO:0007155">
    <property type="term" value="P:cell adhesion"/>
    <property type="evidence" value="ECO:0007669"/>
    <property type="project" value="UniProtKB-KW"/>
</dbReference>
<proteinExistence type="predicted"/>
<comment type="subcellular location">
    <subcellularLocation>
        <location evidence="1">Secreted</location>
        <location evidence="1">Cell wall</location>
    </subcellularLocation>
</comment>
<feature type="chain" id="PRO_5037782787" evidence="8">
    <location>
        <begin position="24"/>
        <end position="75"/>
    </location>
</feature>
<keyword evidence="6 7" id="KW-0034">Amyloid</keyword>
<feature type="domain" description="Chaplin" evidence="9">
    <location>
        <begin position="34"/>
        <end position="74"/>
    </location>
</feature>
<accession>A0A919E0E1</accession>
<evidence type="ECO:0000259" key="9">
    <source>
        <dbReference type="PROSITE" id="PS51884"/>
    </source>
</evidence>
<evidence type="ECO:0000256" key="6">
    <source>
        <dbReference type="ARBA" id="ARBA00023087"/>
    </source>
</evidence>
<organism evidence="10 11">
    <name type="scientific">Streptomyces spiralis</name>
    <dbReference type="NCBI Taxonomy" id="66376"/>
    <lineage>
        <taxon>Bacteria</taxon>
        <taxon>Bacillati</taxon>
        <taxon>Actinomycetota</taxon>
        <taxon>Actinomycetes</taxon>
        <taxon>Kitasatosporales</taxon>
        <taxon>Streptomycetaceae</taxon>
        <taxon>Streptomyces</taxon>
    </lineage>
</organism>
<evidence type="ECO:0000256" key="4">
    <source>
        <dbReference type="ARBA" id="ARBA00022729"/>
    </source>
</evidence>
<keyword evidence="11" id="KW-1185">Reference proteome</keyword>
<keyword evidence="2" id="KW-0134">Cell wall</keyword>
<protein>
    <submittedName>
        <fullName evidence="10">Membrane protein</fullName>
    </submittedName>
</protein>
<keyword evidence="3" id="KW-0964">Secreted</keyword>
<evidence type="ECO:0000256" key="3">
    <source>
        <dbReference type="ARBA" id="ARBA00022525"/>
    </source>
</evidence>
<dbReference type="Pfam" id="PF03777">
    <property type="entry name" value="ChpA-C"/>
    <property type="match status" value="1"/>
</dbReference>
<reference evidence="10" key="1">
    <citation type="journal article" date="2014" name="Int. J. Syst. Evol. Microbiol.">
        <title>Complete genome sequence of Corynebacterium casei LMG S-19264T (=DSM 44701T), isolated from a smear-ripened cheese.</title>
        <authorList>
            <consortium name="US DOE Joint Genome Institute (JGI-PGF)"/>
            <person name="Walter F."/>
            <person name="Albersmeier A."/>
            <person name="Kalinowski J."/>
            <person name="Ruckert C."/>
        </authorList>
    </citation>
    <scope>NUCLEOTIDE SEQUENCE</scope>
    <source>
        <strain evidence="10">JCM 3302</strain>
    </source>
</reference>
<evidence type="ECO:0000256" key="8">
    <source>
        <dbReference type="SAM" id="SignalP"/>
    </source>
</evidence>
<dbReference type="InterPro" id="IPR005528">
    <property type="entry name" value="ChpA-H"/>
</dbReference>
<sequence>MKKSFAVVTGAVLALGVAGPAFADAGATGGAAGSAGVISGNTIQIPIHAPINVCGNTVDVIALLDPTFGNACAND</sequence>
<name>A0A919E0E1_9ACTN</name>
<evidence type="ECO:0000256" key="1">
    <source>
        <dbReference type="ARBA" id="ARBA00004191"/>
    </source>
</evidence>
<dbReference type="AlphaFoldDB" id="A0A919E0E1"/>
<keyword evidence="4 8" id="KW-0732">Signal</keyword>
<dbReference type="Proteomes" id="UP000641386">
    <property type="component" value="Unassembled WGS sequence"/>
</dbReference>
<evidence type="ECO:0000256" key="7">
    <source>
        <dbReference type="PROSITE-ProRule" id="PRU01232"/>
    </source>
</evidence>
<gene>
    <name evidence="10" type="ORF">GCM10014715_61580</name>
</gene>
<feature type="signal peptide" evidence="8">
    <location>
        <begin position="1"/>
        <end position="23"/>
    </location>
</feature>
<comment type="caution">
    <text evidence="10">The sequence shown here is derived from an EMBL/GenBank/DDBJ whole genome shotgun (WGS) entry which is preliminary data.</text>
</comment>